<dbReference type="EMBL" id="CM023474">
    <property type="protein sequence ID" value="KAH7948803.1"/>
    <property type="molecule type" value="Genomic_DNA"/>
</dbReference>
<proteinExistence type="predicted"/>
<keyword evidence="2" id="KW-1185">Reference proteome</keyword>
<evidence type="ECO:0000313" key="1">
    <source>
        <dbReference type="EMBL" id="KAH7948803.1"/>
    </source>
</evidence>
<sequence length="90" mass="10373">MEGPTTLDPCFATILKYYRENRKIYPPPHGKLGAAEATVLRRLQTNTYINLHTLHLIYPTAYRDICPALEDQLRRIQRAERMARASGAME</sequence>
<accession>A0ACB8CPB0</accession>
<reference evidence="1" key="1">
    <citation type="submission" date="2020-05" db="EMBL/GenBank/DDBJ databases">
        <title>Large-scale comparative analyses of tick genomes elucidate their genetic diversity and vector capacities.</title>
        <authorList>
            <person name="Jia N."/>
            <person name="Wang J."/>
            <person name="Shi W."/>
            <person name="Du L."/>
            <person name="Sun Y."/>
            <person name="Zhan W."/>
            <person name="Jiang J."/>
            <person name="Wang Q."/>
            <person name="Zhang B."/>
            <person name="Ji P."/>
            <person name="Sakyi L.B."/>
            <person name="Cui X."/>
            <person name="Yuan T."/>
            <person name="Jiang B."/>
            <person name="Yang W."/>
            <person name="Lam T.T.-Y."/>
            <person name="Chang Q."/>
            <person name="Ding S."/>
            <person name="Wang X."/>
            <person name="Zhu J."/>
            <person name="Ruan X."/>
            <person name="Zhao L."/>
            <person name="Wei J."/>
            <person name="Que T."/>
            <person name="Du C."/>
            <person name="Cheng J."/>
            <person name="Dai P."/>
            <person name="Han X."/>
            <person name="Huang E."/>
            <person name="Gao Y."/>
            <person name="Liu J."/>
            <person name="Shao H."/>
            <person name="Ye R."/>
            <person name="Li L."/>
            <person name="Wei W."/>
            <person name="Wang X."/>
            <person name="Wang C."/>
            <person name="Yang T."/>
            <person name="Huo Q."/>
            <person name="Li W."/>
            <person name="Guo W."/>
            <person name="Chen H."/>
            <person name="Zhou L."/>
            <person name="Ni X."/>
            <person name="Tian J."/>
            <person name="Zhou Y."/>
            <person name="Sheng Y."/>
            <person name="Liu T."/>
            <person name="Pan Y."/>
            <person name="Xia L."/>
            <person name="Li J."/>
            <person name="Zhao F."/>
            <person name="Cao W."/>
        </authorList>
    </citation>
    <scope>NUCLEOTIDE SEQUENCE</scope>
    <source>
        <strain evidence="1">Dsil-2018</strain>
    </source>
</reference>
<name>A0ACB8CPB0_DERSI</name>
<dbReference type="Proteomes" id="UP000821865">
    <property type="component" value="Chromosome 5"/>
</dbReference>
<evidence type="ECO:0000313" key="2">
    <source>
        <dbReference type="Proteomes" id="UP000821865"/>
    </source>
</evidence>
<protein>
    <submittedName>
        <fullName evidence="1">Uncharacterized protein</fullName>
    </submittedName>
</protein>
<organism evidence="1 2">
    <name type="scientific">Dermacentor silvarum</name>
    <name type="common">Tick</name>
    <dbReference type="NCBI Taxonomy" id="543639"/>
    <lineage>
        <taxon>Eukaryota</taxon>
        <taxon>Metazoa</taxon>
        <taxon>Ecdysozoa</taxon>
        <taxon>Arthropoda</taxon>
        <taxon>Chelicerata</taxon>
        <taxon>Arachnida</taxon>
        <taxon>Acari</taxon>
        <taxon>Parasitiformes</taxon>
        <taxon>Ixodida</taxon>
        <taxon>Ixodoidea</taxon>
        <taxon>Ixodidae</taxon>
        <taxon>Rhipicephalinae</taxon>
        <taxon>Dermacentor</taxon>
    </lineage>
</organism>
<comment type="caution">
    <text evidence="1">The sequence shown here is derived from an EMBL/GenBank/DDBJ whole genome shotgun (WGS) entry which is preliminary data.</text>
</comment>
<gene>
    <name evidence="1" type="ORF">HPB49_002497</name>
</gene>